<gene>
    <name evidence="1" type="ORF">NITFAB_0402</name>
</gene>
<sequence length="47" mass="5073">MAKDAAEPVAQHEQLDSALLSESSPFGFYALRNDGHAFPQCCFCAPT</sequence>
<organism evidence="1">
    <name type="scientific">Candidatus Nitrotoga fabula</name>
    <dbReference type="NCBI Taxonomy" id="2182327"/>
    <lineage>
        <taxon>Bacteria</taxon>
        <taxon>Pseudomonadati</taxon>
        <taxon>Pseudomonadota</taxon>
        <taxon>Betaproteobacteria</taxon>
        <taxon>Nitrosomonadales</taxon>
        <taxon>Gallionellaceae</taxon>
        <taxon>Candidatus Nitrotoga</taxon>
    </lineage>
</organism>
<evidence type="ECO:0000313" key="1">
    <source>
        <dbReference type="EMBL" id="SPS04813.1"/>
    </source>
</evidence>
<reference evidence="1" key="1">
    <citation type="submission" date="2018-05" db="EMBL/GenBank/DDBJ databases">
        <authorList>
            <person name="Lanie J.A."/>
            <person name="Ng W.-L."/>
            <person name="Kazmierczak K.M."/>
            <person name="Andrzejewski T.M."/>
            <person name="Davidsen T.M."/>
            <person name="Wayne K.J."/>
            <person name="Tettelin H."/>
            <person name="Glass J.I."/>
            <person name="Rusch D."/>
            <person name="Podicherti R."/>
            <person name="Tsui H.-C.T."/>
            <person name="Winkler M.E."/>
        </authorList>
    </citation>
    <scope>NUCLEOTIDE SEQUENCE</scope>
    <source>
        <strain evidence="1">KNB</strain>
    </source>
</reference>
<protein>
    <submittedName>
        <fullName evidence="1">Uncharacterized protein</fullName>
    </submittedName>
</protein>
<name>A0A2X0QRW8_9PROT</name>
<accession>A0A2X0QRW8</accession>
<dbReference type="AlphaFoldDB" id="A0A2X0QRW8"/>
<dbReference type="EMBL" id="LS423452">
    <property type="protein sequence ID" value="SPS04813.1"/>
    <property type="molecule type" value="Genomic_DNA"/>
</dbReference>
<proteinExistence type="predicted"/>